<dbReference type="InterPro" id="IPR036397">
    <property type="entry name" value="RNaseH_sf"/>
</dbReference>
<gene>
    <name evidence="3" type="ORF">AVEN_107831_1</name>
</gene>
<dbReference type="Proteomes" id="UP000499080">
    <property type="component" value="Unassembled WGS sequence"/>
</dbReference>
<comment type="caution">
    <text evidence="3">The sequence shown here is derived from an EMBL/GenBank/DDBJ whole genome shotgun (WGS) entry which is preliminary data.</text>
</comment>
<feature type="compositionally biased region" description="Polar residues" evidence="1">
    <location>
        <begin position="134"/>
        <end position="147"/>
    </location>
</feature>
<feature type="domain" description="RNase H type-1" evidence="2">
    <location>
        <begin position="7"/>
        <end position="134"/>
    </location>
</feature>
<name>A0A4Y2JGP9_ARAVE</name>
<proteinExistence type="predicted"/>
<dbReference type="GO" id="GO:0003676">
    <property type="term" value="F:nucleic acid binding"/>
    <property type="evidence" value="ECO:0007669"/>
    <property type="project" value="InterPro"/>
</dbReference>
<dbReference type="Pfam" id="PF00075">
    <property type="entry name" value="RNase_H"/>
    <property type="match status" value="1"/>
</dbReference>
<accession>A0A4Y2JGP9</accession>
<reference evidence="3 4" key="1">
    <citation type="journal article" date="2019" name="Sci. Rep.">
        <title>Orb-weaving spider Araneus ventricosus genome elucidates the spidroin gene catalogue.</title>
        <authorList>
            <person name="Kono N."/>
            <person name="Nakamura H."/>
            <person name="Ohtoshi R."/>
            <person name="Moran D.A.P."/>
            <person name="Shinohara A."/>
            <person name="Yoshida Y."/>
            <person name="Fujiwara M."/>
            <person name="Mori M."/>
            <person name="Tomita M."/>
            <person name="Arakawa K."/>
        </authorList>
    </citation>
    <scope>NUCLEOTIDE SEQUENCE [LARGE SCALE GENOMIC DNA]</scope>
</reference>
<dbReference type="AlphaFoldDB" id="A0A4Y2JGP9"/>
<organism evidence="3 4">
    <name type="scientific">Araneus ventricosus</name>
    <name type="common">Orbweaver spider</name>
    <name type="synonym">Epeira ventricosa</name>
    <dbReference type="NCBI Taxonomy" id="182803"/>
    <lineage>
        <taxon>Eukaryota</taxon>
        <taxon>Metazoa</taxon>
        <taxon>Ecdysozoa</taxon>
        <taxon>Arthropoda</taxon>
        <taxon>Chelicerata</taxon>
        <taxon>Arachnida</taxon>
        <taxon>Araneae</taxon>
        <taxon>Araneomorphae</taxon>
        <taxon>Entelegynae</taxon>
        <taxon>Araneoidea</taxon>
        <taxon>Araneidae</taxon>
        <taxon>Araneus</taxon>
    </lineage>
</organism>
<dbReference type="InterPro" id="IPR002156">
    <property type="entry name" value="RNaseH_domain"/>
</dbReference>
<evidence type="ECO:0000313" key="3">
    <source>
        <dbReference type="EMBL" id="GBM88286.1"/>
    </source>
</evidence>
<evidence type="ECO:0000313" key="4">
    <source>
        <dbReference type="Proteomes" id="UP000499080"/>
    </source>
</evidence>
<dbReference type="PROSITE" id="PS50879">
    <property type="entry name" value="RNASE_H_1"/>
    <property type="match status" value="1"/>
</dbReference>
<evidence type="ECO:0000259" key="2">
    <source>
        <dbReference type="PROSITE" id="PS50879"/>
    </source>
</evidence>
<dbReference type="EMBL" id="BGPR01003451">
    <property type="protein sequence ID" value="GBM88286.1"/>
    <property type="molecule type" value="Genomic_DNA"/>
</dbReference>
<keyword evidence="4" id="KW-1185">Reference proteome</keyword>
<dbReference type="CDD" id="cd09276">
    <property type="entry name" value="Rnase_HI_RT_non_LTR"/>
    <property type="match status" value="1"/>
</dbReference>
<evidence type="ECO:0000256" key="1">
    <source>
        <dbReference type="SAM" id="MobiDB-lite"/>
    </source>
</evidence>
<sequence length="166" mass="18583">MKKQFLPVPSLNIYTDDSKIDDKTGSAFCVAEEDTEKYEWMVQLRPLNTVFQAQILVIHETCLWANKITQQVKVWSGSKSSIHSIASVDTKGHIAQQTQEILLKYTNIKLGWIRAHVGYCGNETANVLAKKATHSGSPHTTQGQESISRVCYKKSPSSTGKKIRTM</sequence>
<protein>
    <recommendedName>
        <fullName evidence="2">RNase H type-1 domain-containing protein</fullName>
    </recommendedName>
</protein>
<feature type="region of interest" description="Disordered" evidence="1">
    <location>
        <begin position="132"/>
        <end position="166"/>
    </location>
</feature>
<dbReference type="GO" id="GO:0004523">
    <property type="term" value="F:RNA-DNA hybrid ribonuclease activity"/>
    <property type="evidence" value="ECO:0007669"/>
    <property type="project" value="InterPro"/>
</dbReference>
<dbReference type="InterPro" id="IPR012337">
    <property type="entry name" value="RNaseH-like_sf"/>
</dbReference>
<dbReference type="SUPFAM" id="SSF53098">
    <property type="entry name" value="Ribonuclease H-like"/>
    <property type="match status" value="1"/>
</dbReference>
<dbReference type="Gene3D" id="3.30.420.10">
    <property type="entry name" value="Ribonuclease H-like superfamily/Ribonuclease H"/>
    <property type="match status" value="1"/>
</dbReference>